<dbReference type="STRING" id="1903952.BIT28_13395"/>
<evidence type="ECO:0000259" key="1">
    <source>
        <dbReference type="Pfam" id="PF00551"/>
    </source>
</evidence>
<dbReference type="PANTHER" id="PTHR11138">
    <property type="entry name" value="METHIONYL-TRNA FORMYLTRANSFERASE"/>
    <property type="match status" value="1"/>
</dbReference>
<evidence type="ECO:0000313" key="3">
    <source>
        <dbReference type="EMBL" id="OLQ75715.1"/>
    </source>
</evidence>
<dbReference type="Gene3D" id="3.40.50.12230">
    <property type="match status" value="1"/>
</dbReference>
<evidence type="ECO:0000259" key="2">
    <source>
        <dbReference type="Pfam" id="PF02911"/>
    </source>
</evidence>
<dbReference type="InterPro" id="IPR002376">
    <property type="entry name" value="Formyl_transf_N"/>
</dbReference>
<dbReference type="Pfam" id="PF02911">
    <property type="entry name" value="Formyl_trans_C"/>
    <property type="match status" value="1"/>
</dbReference>
<dbReference type="EMBL" id="MJIL01000071">
    <property type="protein sequence ID" value="OLQ75715.1"/>
    <property type="molecule type" value="Genomic_DNA"/>
</dbReference>
<feature type="domain" description="Formyl transferase C-terminal" evidence="2">
    <location>
        <begin position="202"/>
        <end position="283"/>
    </location>
</feature>
<dbReference type="SUPFAM" id="SSF53328">
    <property type="entry name" value="Formyltransferase"/>
    <property type="match status" value="1"/>
</dbReference>
<reference evidence="3 4" key="1">
    <citation type="submission" date="2016-09" db="EMBL/GenBank/DDBJ databases">
        <title>Photobacterium proteolyticum sp. nov. a protease producing bacterium isolated from ocean sediments of Laizhou Bay.</title>
        <authorList>
            <person name="Li Y."/>
        </authorList>
    </citation>
    <scope>NUCLEOTIDE SEQUENCE [LARGE SCALE GENOMIC DNA]</scope>
    <source>
        <strain evidence="3 4">13-12</strain>
    </source>
</reference>
<dbReference type="Proteomes" id="UP000186905">
    <property type="component" value="Unassembled WGS sequence"/>
</dbReference>
<accession>A0A1Q9GMC6</accession>
<dbReference type="GO" id="GO:0005829">
    <property type="term" value="C:cytosol"/>
    <property type="evidence" value="ECO:0007669"/>
    <property type="project" value="TreeGrafter"/>
</dbReference>
<proteinExistence type="predicted"/>
<dbReference type="RefSeq" id="WP_075764245.1">
    <property type="nucleotide sequence ID" value="NZ_MJIL01000071.1"/>
</dbReference>
<keyword evidence="4" id="KW-1185">Reference proteome</keyword>
<protein>
    <submittedName>
        <fullName evidence="3">Uncharacterized protein</fullName>
    </submittedName>
</protein>
<dbReference type="Pfam" id="PF00551">
    <property type="entry name" value="Formyl_trans_N"/>
    <property type="match status" value="1"/>
</dbReference>
<feature type="domain" description="Formyl transferase N-terminal" evidence="1">
    <location>
        <begin position="64"/>
        <end position="173"/>
    </location>
</feature>
<dbReference type="InterPro" id="IPR036477">
    <property type="entry name" value="Formyl_transf_N_sf"/>
</dbReference>
<dbReference type="OrthoDB" id="9802815at2"/>
<gene>
    <name evidence="3" type="ORF">BIT28_13395</name>
</gene>
<dbReference type="InterPro" id="IPR005793">
    <property type="entry name" value="Formyl_trans_C"/>
</dbReference>
<sequence>MTGKFAFFTGSSFSLPAIQYLQTQGRLACVVLFDAEPNPDLLQLTQVLKQLDIKVLKYSTTNAVPLIAELDALSASYGMVYLFRHILSEELLNYFHHDIYNIHPSDLPKYKGPMPLYWQVRHGLSSIQLTVHKVTTEIDSGEVGVQLDMPIHPFENLMCVYQKSAQFIPQLLHQFIEQLDNQTIEWRPQESGEYPSAPFPQPEELVVNWEQHTATEIVNMARAGSGDFASVRIRFNANEIQLIQASKQKLNLAGIAPGTVIEVGLNSGLVVATKESAAKLDIVATPQGVFDGYRFAQMVGLQAGVLLS</sequence>
<organism evidence="3 4">
    <name type="scientific">Photobacterium proteolyticum</name>
    <dbReference type="NCBI Taxonomy" id="1903952"/>
    <lineage>
        <taxon>Bacteria</taxon>
        <taxon>Pseudomonadati</taxon>
        <taxon>Pseudomonadota</taxon>
        <taxon>Gammaproteobacteria</taxon>
        <taxon>Vibrionales</taxon>
        <taxon>Vibrionaceae</taxon>
        <taxon>Photobacterium</taxon>
    </lineage>
</organism>
<dbReference type="AlphaFoldDB" id="A0A1Q9GMC6"/>
<evidence type="ECO:0000313" key="4">
    <source>
        <dbReference type="Proteomes" id="UP000186905"/>
    </source>
</evidence>
<dbReference type="PANTHER" id="PTHR11138:SF5">
    <property type="entry name" value="METHIONYL-TRNA FORMYLTRANSFERASE, MITOCHONDRIAL"/>
    <property type="match status" value="1"/>
</dbReference>
<name>A0A1Q9GMC6_9GAMM</name>
<comment type="caution">
    <text evidence="3">The sequence shown here is derived from an EMBL/GenBank/DDBJ whole genome shotgun (WGS) entry which is preliminary data.</text>
</comment>
<dbReference type="GO" id="GO:0004479">
    <property type="term" value="F:methionyl-tRNA formyltransferase activity"/>
    <property type="evidence" value="ECO:0007669"/>
    <property type="project" value="TreeGrafter"/>
</dbReference>